<gene>
    <name evidence="2" type="ORF">A4Z71_06455</name>
</gene>
<dbReference type="GO" id="GO:0005506">
    <property type="term" value="F:iron ion binding"/>
    <property type="evidence" value="ECO:0007669"/>
    <property type="project" value="UniProtKB-UniRule"/>
</dbReference>
<dbReference type="Pfam" id="PF15461">
    <property type="entry name" value="BCD"/>
    <property type="match status" value="1"/>
</dbReference>
<comment type="function">
    <text evidence="1">Catalyzes the cleavage of beta-carotene at its central double bond (15,15') to yield two molecules of all-trans-retinal.</text>
</comment>
<proteinExistence type="inferred from homology"/>
<dbReference type="GO" id="GO:0004497">
    <property type="term" value="F:monooxygenase activity"/>
    <property type="evidence" value="ECO:0007669"/>
    <property type="project" value="UniProtKB-KW"/>
</dbReference>
<feature type="transmembrane region" description="Helical" evidence="1">
    <location>
        <begin position="15"/>
        <end position="34"/>
    </location>
</feature>
<protein>
    <recommendedName>
        <fullName evidence="1">Probable beta-carotene 15,15'-dioxygenase</fullName>
        <ecNumber evidence="1">1.13.11.63</ecNumber>
    </recommendedName>
</protein>
<evidence type="ECO:0000313" key="2">
    <source>
        <dbReference type="EMBL" id="AOY56580.1"/>
    </source>
</evidence>
<dbReference type="HAMAP" id="MF_02093">
    <property type="entry name" value="Beta_carotene_diox"/>
    <property type="match status" value="1"/>
</dbReference>
<comment type="catalytic activity">
    <reaction evidence="1">
        <text>all-trans-beta-carotene + O2 = 2 all-trans-retinal</text>
        <dbReference type="Rhea" id="RHEA:32887"/>
        <dbReference type="ChEBI" id="CHEBI:15379"/>
        <dbReference type="ChEBI" id="CHEBI:17579"/>
        <dbReference type="ChEBI" id="CHEBI:17898"/>
        <dbReference type="EC" id="1.13.11.63"/>
    </reaction>
</comment>
<dbReference type="GO" id="GO:0010436">
    <property type="term" value="F:carotenoid dioxygenase activity"/>
    <property type="evidence" value="ECO:0007669"/>
    <property type="project" value="UniProtKB-UniRule"/>
</dbReference>
<reference evidence="2 3" key="1">
    <citation type="journal article" date="2016" name="Biochim. Biophys. Acta">
        <title>Photochemical characterization of actinorhodopsin and its functional existence in the natural host.</title>
        <authorList>
            <person name="Nakamura S."/>
            <person name="Kikukawa T."/>
            <person name="Tamogami J."/>
            <person name="Kamiya M."/>
            <person name="Aizawa T."/>
            <person name="Hahn M.W."/>
            <person name="Ihara K."/>
            <person name="Kamo N."/>
            <person name="Demura M."/>
        </authorList>
    </citation>
    <scope>NUCLEOTIDE SEQUENCE [LARGE SCALE GENOMIC DNA]</scope>
    <source>
        <strain evidence="2 3">MWH-Dar1</strain>
    </source>
</reference>
<feature type="binding site" evidence="1">
    <location>
        <position position="55"/>
    </location>
    <ligand>
        <name>Fe cation</name>
        <dbReference type="ChEBI" id="CHEBI:24875"/>
    </ligand>
</feature>
<keyword evidence="2" id="KW-0503">Monooxygenase</keyword>
<keyword evidence="1" id="KW-0223">Dioxygenase</keyword>
<feature type="binding site" evidence="1">
    <location>
        <position position="108"/>
    </location>
    <ligand>
        <name>Fe cation</name>
        <dbReference type="ChEBI" id="CHEBI:24875"/>
    </ligand>
</feature>
<keyword evidence="1" id="KW-0472">Membrane</keyword>
<dbReference type="EMBL" id="CP015208">
    <property type="protein sequence ID" value="AOY56580.1"/>
    <property type="molecule type" value="Genomic_DNA"/>
</dbReference>
<keyword evidence="1" id="KW-0479">Metal-binding</keyword>
<dbReference type="GO" id="GO:0003834">
    <property type="term" value="F:beta-carotene 15,15'-dioxygenase activity"/>
    <property type="evidence" value="ECO:0007669"/>
    <property type="project" value="UniProtKB-EC"/>
</dbReference>
<dbReference type="KEGG" id="rpla:A4Z71_06455"/>
<accession>A0A1D9E0N3</accession>
<evidence type="ECO:0000256" key="1">
    <source>
        <dbReference type="HAMAP-Rule" id="MF_02093"/>
    </source>
</evidence>
<evidence type="ECO:0000313" key="3">
    <source>
        <dbReference type="Proteomes" id="UP000243784"/>
    </source>
</evidence>
<feature type="transmembrane region" description="Helical" evidence="1">
    <location>
        <begin position="170"/>
        <end position="192"/>
    </location>
</feature>
<sequence>MVLSETKLLNNLRAISRYCILFGVVVALVFLPFGGIALELQIVLALAALTIGIPHGAVDHLITVPKLASLKMALFLTAYLGVVGVAIWAILSANLIGFQAVVLMSAIHFGLGDAAFISELDARQLGVKKFPKAAYIVASGFTPVVIPLVSQQSTEALAAVNPKLIDWAGAFAPALFALMIVVAAASIIWMLITQRIQEAIDLALLLTLVLSAPPLVAFAFYFGLWHALRHTGRLSLEFEKAQVQHRKDKSWNAFGVSVLAGAPALAAVLAFTIFLGISRGFDLSQQLLWYLLVVIWALTVPHMALTLRLDLKALRL</sequence>
<dbReference type="Proteomes" id="UP000243784">
    <property type="component" value="Chromosome"/>
</dbReference>
<feature type="transmembrane region" description="Helical" evidence="1">
    <location>
        <begin position="70"/>
        <end position="90"/>
    </location>
</feature>
<dbReference type="EC" id="1.13.11.63" evidence="1"/>
<dbReference type="InterPro" id="IPR022270">
    <property type="entry name" value="Blh_diox"/>
</dbReference>
<dbReference type="GO" id="GO:0005886">
    <property type="term" value="C:plasma membrane"/>
    <property type="evidence" value="ECO:0007669"/>
    <property type="project" value="UniProtKB-SubCell"/>
</dbReference>
<dbReference type="STRING" id="535712.A4Z71_06455"/>
<keyword evidence="1" id="KW-1133">Transmembrane helix</keyword>
<feature type="transmembrane region" description="Helical" evidence="1">
    <location>
        <begin position="40"/>
        <end position="58"/>
    </location>
</feature>
<name>A0A1D9E0N3_9MICO</name>
<keyword evidence="1" id="KW-0812">Transmembrane</keyword>
<dbReference type="RefSeq" id="WP_070955078.1">
    <property type="nucleotide sequence ID" value="NZ_CP015208.1"/>
</dbReference>
<keyword evidence="3" id="KW-1185">Reference proteome</keyword>
<feature type="binding site" evidence="1">
    <location>
        <position position="230"/>
    </location>
    <ligand>
        <name>Fe cation</name>
        <dbReference type="ChEBI" id="CHEBI:24875"/>
    </ligand>
</feature>
<keyword evidence="1" id="KW-0560">Oxidoreductase</keyword>
<organism evidence="2 3">
    <name type="scientific">Candidatus Rhodoluna planktonica</name>
    <dbReference type="NCBI Taxonomy" id="535712"/>
    <lineage>
        <taxon>Bacteria</taxon>
        <taxon>Bacillati</taxon>
        <taxon>Actinomycetota</taxon>
        <taxon>Actinomycetes</taxon>
        <taxon>Micrococcales</taxon>
        <taxon>Microbacteriaceae</taxon>
        <taxon>Luna cluster</taxon>
        <taxon>Luna-1 subcluster</taxon>
        <taxon>Rhodoluna</taxon>
    </lineage>
</organism>
<dbReference type="GO" id="GO:0016121">
    <property type="term" value="P:carotene catabolic process"/>
    <property type="evidence" value="ECO:0007669"/>
    <property type="project" value="UniProtKB-UniRule"/>
</dbReference>
<comment type="cofactor">
    <cofactor evidence="1">
        <name>Fe(2+)</name>
        <dbReference type="ChEBI" id="CHEBI:29033"/>
    </cofactor>
</comment>
<feature type="transmembrane region" description="Helical" evidence="1">
    <location>
        <begin position="204"/>
        <end position="228"/>
    </location>
</feature>
<comment type="subcellular location">
    <subcellularLocation>
        <location evidence="1">Cell membrane</location>
        <topology evidence="1">Multi-pass membrane protein</topology>
    </subcellularLocation>
</comment>
<dbReference type="OrthoDB" id="199761at2"/>
<keyword evidence="1" id="KW-1003">Cell membrane</keyword>
<keyword evidence="1" id="KW-0408">Iron</keyword>
<feature type="transmembrane region" description="Helical" evidence="1">
    <location>
        <begin position="253"/>
        <end position="275"/>
    </location>
</feature>
<feature type="transmembrane region" description="Helical" evidence="1">
    <location>
        <begin position="287"/>
        <end position="307"/>
    </location>
</feature>
<feature type="binding site" evidence="1">
    <location>
        <position position="226"/>
    </location>
    <ligand>
        <name>Fe cation</name>
        <dbReference type="ChEBI" id="CHEBI:24875"/>
    </ligand>
</feature>
<dbReference type="AlphaFoldDB" id="A0A1D9E0N3"/>
<comment type="similarity">
    <text evidence="1">Belongs to the Brp/Blh beta-carotene diooxygenase family.</text>
</comment>
<feature type="transmembrane region" description="Helical" evidence="1">
    <location>
        <begin position="130"/>
        <end position="150"/>
    </location>
</feature>
<dbReference type="NCBIfam" id="TIGR03753">
    <property type="entry name" value="blh_monoox"/>
    <property type="match status" value="1"/>
</dbReference>